<dbReference type="InterPro" id="IPR036928">
    <property type="entry name" value="AS_sf"/>
</dbReference>
<dbReference type="PROSITE" id="PS00571">
    <property type="entry name" value="AMIDASES"/>
    <property type="match status" value="1"/>
</dbReference>
<dbReference type="PANTHER" id="PTHR11895">
    <property type="entry name" value="TRANSAMIDASE"/>
    <property type="match status" value="1"/>
</dbReference>
<dbReference type="GO" id="GO:0006412">
    <property type="term" value="P:translation"/>
    <property type="evidence" value="ECO:0007669"/>
    <property type="project" value="UniProtKB-UniRule"/>
</dbReference>
<name>A0A0G1QDV8_9BACT</name>
<evidence type="ECO:0000256" key="4">
    <source>
        <dbReference type="ARBA" id="ARBA00022840"/>
    </source>
</evidence>
<dbReference type="InterPro" id="IPR004412">
    <property type="entry name" value="GatA"/>
</dbReference>
<proteinExistence type="inferred from homology"/>
<evidence type="ECO:0000256" key="8">
    <source>
        <dbReference type="SAM" id="MobiDB-lite"/>
    </source>
</evidence>
<evidence type="ECO:0000256" key="1">
    <source>
        <dbReference type="ARBA" id="ARBA00008069"/>
    </source>
</evidence>
<dbReference type="InterPro" id="IPR020556">
    <property type="entry name" value="Amidase_CS"/>
</dbReference>
<feature type="region of interest" description="Disordered" evidence="8">
    <location>
        <begin position="102"/>
        <end position="128"/>
    </location>
</feature>
<dbReference type="InterPro" id="IPR000120">
    <property type="entry name" value="Amidase"/>
</dbReference>
<dbReference type="PANTHER" id="PTHR11895:SF7">
    <property type="entry name" value="GLUTAMYL-TRNA(GLN) AMIDOTRANSFERASE SUBUNIT A, MITOCHONDRIAL"/>
    <property type="match status" value="1"/>
</dbReference>
<feature type="active site" description="Acyl-ester intermediate" evidence="7">
    <location>
        <position position="150"/>
    </location>
</feature>
<dbReference type="Proteomes" id="UP000034487">
    <property type="component" value="Unassembled WGS sequence"/>
</dbReference>
<organism evidence="10 11">
    <name type="scientific">Berkelbacteria bacterium GW2011_GWA2_46_7</name>
    <dbReference type="NCBI Taxonomy" id="1618335"/>
    <lineage>
        <taxon>Bacteria</taxon>
        <taxon>Candidatus Berkelbacteria</taxon>
    </lineage>
</organism>
<comment type="function">
    <text evidence="7">Allows the formation of correctly charged Gln-tRNA(Gln) through the transamidation of misacylated Glu-tRNA(Gln) in organisms which lack glutaminyl-tRNA synthetase. The reaction takes place in the presence of glutamine and ATP through an activated gamma-phospho-Glu-tRNA(Gln).</text>
</comment>
<dbReference type="GO" id="GO:0005524">
    <property type="term" value="F:ATP binding"/>
    <property type="evidence" value="ECO:0007669"/>
    <property type="project" value="UniProtKB-KW"/>
</dbReference>
<dbReference type="GO" id="GO:0030956">
    <property type="term" value="C:glutamyl-tRNA(Gln) amidotransferase complex"/>
    <property type="evidence" value="ECO:0007669"/>
    <property type="project" value="InterPro"/>
</dbReference>
<comment type="catalytic activity">
    <reaction evidence="6 7">
        <text>L-glutamyl-tRNA(Gln) + L-glutamine + ATP + H2O = L-glutaminyl-tRNA(Gln) + L-glutamate + ADP + phosphate + H(+)</text>
        <dbReference type="Rhea" id="RHEA:17521"/>
        <dbReference type="Rhea" id="RHEA-COMP:9681"/>
        <dbReference type="Rhea" id="RHEA-COMP:9684"/>
        <dbReference type="ChEBI" id="CHEBI:15377"/>
        <dbReference type="ChEBI" id="CHEBI:15378"/>
        <dbReference type="ChEBI" id="CHEBI:29985"/>
        <dbReference type="ChEBI" id="CHEBI:30616"/>
        <dbReference type="ChEBI" id="CHEBI:43474"/>
        <dbReference type="ChEBI" id="CHEBI:58359"/>
        <dbReference type="ChEBI" id="CHEBI:78520"/>
        <dbReference type="ChEBI" id="CHEBI:78521"/>
        <dbReference type="ChEBI" id="CHEBI:456216"/>
        <dbReference type="EC" id="6.3.5.7"/>
    </reaction>
</comment>
<evidence type="ECO:0000256" key="2">
    <source>
        <dbReference type="ARBA" id="ARBA00022598"/>
    </source>
</evidence>
<feature type="active site" description="Charge relay system" evidence="7">
    <location>
        <position position="126"/>
    </location>
</feature>
<keyword evidence="4 7" id="KW-0067">ATP-binding</keyword>
<dbReference type="EMBL" id="LCMV01000040">
    <property type="protein sequence ID" value="KKU43007.1"/>
    <property type="molecule type" value="Genomic_DNA"/>
</dbReference>
<comment type="subunit">
    <text evidence="7">Heterotrimer of A, B and C subunits.</text>
</comment>
<dbReference type="InterPro" id="IPR023631">
    <property type="entry name" value="Amidase_dom"/>
</dbReference>
<dbReference type="HAMAP" id="MF_00120">
    <property type="entry name" value="GatA"/>
    <property type="match status" value="1"/>
</dbReference>
<evidence type="ECO:0000256" key="3">
    <source>
        <dbReference type="ARBA" id="ARBA00022741"/>
    </source>
</evidence>
<comment type="similarity">
    <text evidence="1 7">Belongs to the amidase family. GatA subfamily.</text>
</comment>
<evidence type="ECO:0000256" key="5">
    <source>
        <dbReference type="ARBA" id="ARBA00022917"/>
    </source>
</evidence>
<dbReference type="PATRIC" id="fig|1618335.3.peg.454"/>
<evidence type="ECO:0000256" key="6">
    <source>
        <dbReference type="ARBA" id="ARBA00047407"/>
    </source>
</evidence>
<dbReference type="EC" id="6.3.5.7" evidence="7"/>
<evidence type="ECO:0000259" key="9">
    <source>
        <dbReference type="Pfam" id="PF01425"/>
    </source>
</evidence>
<dbReference type="SUPFAM" id="SSF75304">
    <property type="entry name" value="Amidase signature (AS) enzymes"/>
    <property type="match status" value="1"/>
</dbReference>
<dbReference type="AlphaFoldDB" id="A0A0G1QDV8"/>
<keyword evidence="10" id="KW-0808">Transferase</keyword>
<keyword evidence="3 7" id="KW-0547">Nucleotide-binding</keyword>
<gene>
    <name evidence="7" type="primary">gatA</name>
    <name evidence="10" type="ORF">UX60_C0040G0003</name>
</gene>
<evidence type="ECO:0000313" key="11">
    <source>
        <dbReference type="Proteomes" id="UP000034487"/>
    </source>
</evidence>
<dbReference type="GO" id="GO:0016740">
    <property type="term" value="F:transferase activity"/>
    <property type="evidence" value="ECO:0007669"/>
    <property type="project" value="UniProtKB-KW"/>
</dbReference>
<comment type="caution">
    <text evidence="10">The sequence shown here is derived from an EMBL/GenBank/DDBJ whole genome shotgun (WGS) entry which is preliminary data.</text>
</comment>
<sequence>MSKLKTETQNSKIELNAFLHTELEPIVPSPLDSQALAQGDGELKGLKLAIKDNILVKDWPATAGSKILEGFIAPYDATVIKKLKEAGATLIGKTNLDEFGMGSSTENSAFGPTKNPWDPKRVPGGSSGGSAAAVAADLCDASLGSDTGGSIRQPAAFCGITGLKPTYGSVSRYGLIALASSLDVIGPFARDAETVERVFAAMSGEDNKDQTTFNYTYKPVDADLSKLKVGLPKELWELEIDPEIKSAVRSVVDWLSSKGAKIIDVSLPSVVYALPAYYVILPAECSANLSRYDGIRYQRSVTKDSQKLIERYMDTRALFGSEVKRRILIGTFALSVGHYDAYYQTAVNVKDKITSDHERVFKEVDSPVRF</sequence>
<keyword evidence="2 7" id="KW-0436">Ligase</keyword>
<evidence type="ECO:0000256" key="7">
    <source>
        <dbReference type="HAMAP-Rule" id="MF_00120"/>
    </source>
</evidence>
<keyword evidence="5 7" id="KW-0648">Protein biosynthesis</keyword>
<feature type="domain" description="Amidase" evidence="9">
    <location>
        <begin position="32"/>
        <end position="365"/>
    </location>
</feature>
<reference evidence="10 11" key="1">
    <citation type="journal article" date="2015" name="Nature">
        <title>rRNA introns, odd ribosomes, and small enigmatic genomes across a large radiation of phyla.</title>
        <authorList>
            <person name="Brown C.T."/>
            <person name="Hug L.A."/>
            <person name="Thomas B.C."/>
            <person name="Sharon I."/>
            <person name="Castelle C.J."/>
            <person name="Singh A."/>
            <person name="Wilkins M.J."/>
            <person name="Williams K.H."/>
            <person name="Banfield J.F."/>
        </authorList>
    </citation>
    <scope>NUCLEOTIDE SEQUENCE [LARGE SCALE GENOMIC DNA]</scope>
</reference>
<dbReference type="Gene3D" id="3.90.1300.10">
    <property type="entry name" value="Amidase signature (AS) domain"/>
    <property type="match status" value="1"/>
</dbReference>
<accession>A0A0G1QDV8</accession>
<dbReference type="GO" id="GO:0050567">
    <property type="term" value="F:glutaminyl-tRNA synthase (glutamine-hydrolyzing) activity"/>
    <property type="evidence" value="ECO:0007669"/>
    <property type="project" value="UniProtKB-UniRule"/>
</dbReference>
<dbReference type="Pfam" id="PF01425">
    <property type="entry name" value="Amidase"/>
    <property type="match status" value="1"/>
</dbReference>
<evidence type="ECO:0000313" key="10">
    <source>
        <dbReference type="EMBL" id="KKU43007.1"/>
    </source>
</evidence>
<feature type="active site" description="Charge relay system" evidence="7">
    <location>
        <position position="51"/>
    </location>
</feature>
<protein>
    <recommendedName>
        <fullName evidence="7">Glutamyl-tRNA(Gln) amidotransferase subunit A</fullName>
        <shortName evidence="7">Glu-ADT subunit A</shortName>
        <ecNumber evidence="7">6.3.5.7</ecNumber>
    </recommendedName>
</protein>